<comment type="similarity">
    <text evidence="1">Belongs to the peptidase M20A family.</text>
</comment>
<evidence type="ECO:0000256" key="1">
    <source>
        <dbReference type="ARBA" id="ARBA00006247"/>
    </source>
</evidence>
<dbReference type="GO" id="GO:0016805">
    <property type="term" value="F:dipeptidase activity"/>
    <property type="evidence" value="ECO:0007669"/>
    <property type="project" value="TreeGrafter"/>
</dbReference>
<accession>A0A0C3RYE0</accession>
<feature type="domain" description="Peptidase M20 dimerisation" evidence="2">
    <location>
        <begin position="268"/>
        <end position="361"/>
    </location>
</feature>
<sequence>MGNGTSRPHRAFRCGGRKTLSKAYSNVDHDDKSLPAKISLKMPLSMASDACATCCQFNLESTASSPVSTTTPPSYSSEDPYEYLALQSEVLDTIDAEIDRLSGELREISLFIWDNPELAFEEHKSHDRLVAFMVAHGFRVTPHYRGLATAWRAEFGVAGAGTTTGGGRVIGLQSEMDALPKMGHACGHNLIAVSGIAVALGLKAAMVAHGIAGRIVLLGTPAEEHGGGKIQLLERGGYDDMDVCLMTHPGPGEHNSTIVSPWTAIQNVDVEYQGRSAHAAYAPWEAQNALDAAFMAYSGISVLRQQMKPSHRVHGIVSGNKDYETNVIPDFASMKWGIRAPTWSELEILRDRVVKCLEAAATATSCEAKITIGVGYKDCKENGTLADEYTRVAHNRYGWKAAVTNDVLQASTDAGNISYVIPTIEPVFAIPTEQNGSNHTPQFATSAKSPAAHAAALTASKCLAATAARVLVDDDFFHKIRASFEAQLAVS</sequence>
<dbReference type="InterPro" id="IPR017439">
    <property type="entry name" value="Amidohydrolase"/>
</dbReference>
<dbReference type="Pfam" id="PF01546">
    <property type="entry name" value="Peptidase_M20"/>
    <property type="match status" value="1"/>
</dbReference>
<evidence type="ECO:0000313" key="4">
    <source>
        <dbReference type="Proteomes" id="UP000053257"/>
    </source>
</evidence>
<dbReference type="InterPro" id="IPR011650">
    <property type="entry name" value="Peptidase_M20_dimer"/>
</dbReference>
<dbReference type="PANTHER" id="PTHR30575:SF0">
    <property type="entry name" value="XAA-ARG DIPEPTIDASE"/>
    <property type="match status" value="1"/>
</dbReference>
<dbReference type="InterPro" id="IPR036264">
    <property type="entry name" value="Bact_exopeptidase_dim_dom"/>
</dbReference>
<dbReference type="SUPFAM" id="SSF55031">
    <property type="entry name" value="Bacterial exopeptidase dimerisation domain"/>
    <property type="match status" value="1"/>
</dbReference>
<dbReference type="Proteomes" id="UP000053257">
    <property type="component" value="Unassembled WGS sequence"/>
</dbReference>
<evidence type="ECO:0000313" key="3">
    <source>
        <dbReference type="EMBL" id="KIP07121.1"/>
    </source>
</evidence>
<name>A0A0C3RYE0_PHLG1</name>
<dbReference type="Gene3D" id="3.30.70.360">
    <property type="match status" value="1"/>
</dbReference>
<protein>
    <recommendedName>
        <fullName evidence="2">Peptidase M20 dimerisation domain-containing protein</fullName>
    </recommendedName>
</protein>
<dbReference type="Pfam" id="PF07687">
    <property type="entry name" value="M20_dimer"/>
    <property type="match status" value="1"/>
</dbReference>
<proteinExistence type="inferred from homology"/>
<dbReference type="CDD" id="cd05672">
    <property type="entry name" value="M20_ACY1L2-like"/>
    <property type="match status" value="1"/>
</dbReference>
<dbReference type="InterPro" id="IPR002933">
    <property type="entry name" value="Peptidase_M20"/>
</dbReference>
<dbReference type="NCBIfam" id="TIGR01891">
    <property type="entry name" value="amidohydrolases"/>
    <property type="match status" value="1"/>
</dbReference>
<dbReference type="PANTHER" id="PTHR30575">
    <property type="entry name" value="PEPTIDASE M20"/>
    <property type="match status" value="1"/>
</dbReference>
<dbReference type="SUPFAM" id="SSF53187">
    <property type="entry name" value="Zn-dependent exopeptidases"/>
    <property type="match status" value="1"/>
</dbReference>
<dbReference type="InterPro" id="IPR052030">
    <property type="entry name" value="Peptidase_M20/M20A_hydrolases"/>
</dbReference>
<gene>
    <name evidence="3" type="ORF">PHLGIDRAFT_89953</name>
</gene>
<keyword evidence="4" id="KW-1185">Reference proteome</keyword>
<reference evidence="3 4" key="1">
    <citation type="journal article" date="2014" name="PLoS Genet.">
        <title>Analysis of the Phlebiopsis gigantea genome, transcriptome and secretome provides insight into its pioneer colonization strategies of wood.</title>
        <authorList>
            <person name="Hori C."/>
            <person name="Ishida T."/>
            <person name="Igarashi K."/>
            <person name="Samejima M."/>
            <person name="Suzuki H."/>
            <person name="Master E."/>
            <person name="Ferreira P."/>
            <person name="Ruiz-Duenas F.J."/>
            <person name="Held B."/>
            <person name="Canessa P."/>
            <person name="Larrondo L.F."/>
            <person name="Schmoll M."/>
            <person name="Druzhinina I.S."/>
            <person name="Kubicek C.P."/>
            <person name="Gaskell J.A."/>
            <person name="Kersten P."/>
            <person name="St John F."/>
            <person name="Glasner J."/>
            <person name="Sabat G."/>
            <person name="Splinter BonDurant S."/>
            <person name="Syed K."/>
            <person name="Yadav J."/>
            <person name="Mgbeahuruike A.C."/>
            <person name="Kovalchuk A."/>
            <person name="Asiegbu F.O."/>
            <person name="Lackner G."/>
            <person name="Hoffmeister D."/>
            <person name="Rencoret J."/>
            <person name="Gutierrez A."/>
            <person name="Sun H."/>
            <person name="Lindquist E."/>
            <person name="Barry K."/>
            <person name="Riley R."/>
            <person name="Grigoriev I.V."/>
            <person name="Henrissat B."/>
            <person name="Kues U."/>
            <person name="Berka R.M."/>
            <person name="Martinez A.T."/>
            <person name="Covert S.F."/>
            <person name="Blanchette R.A."/>
            <person name="Cullen D."/>
        </authorList>
    </citation>
    <scope>NUCLEOTIDE SEQUENCE [LARGE SCALE GENOMIC DNA]</scope>
    <source>
        <strain evidence="3 4">11061_1 CR5-6</strain>
    </source>
</reference>
<dbReference type="OrthoDB" id="6119954at2759"/>
<dbReference type="FunFam" id="3.30.70.360:FF:000004">
    <property type="entry name" value="Peptidase M20 domain-containing protein 2"/>
    <property type="match status" value="1"/>
</dbReference>
<dbReference type="STRING" id="745531.A0A0C3RYE0"/>
<dbReference type="Gene3D" id="3.40.630.10">
    <property type="entry name" value="Zn peptidases"/>
    <property type="match status" value="1"/>
</dbReference>
<organism evidence="3 4">
    <name type="scientific">Phlebiopsis gigantea (strain 11061_1 CR5-6)</name>
    <name type="common">White-rot fungus</name>
    <name type="synonym">Peniophora gigantea</name>
    <dbReference type="NCBI Taxonomy" id="745531"/>
    <lineage>
        <taxon>Eukaryota</taxon>
        <taxon>Fungi</taxon>
        <taxon>Dikarya</taxon>
        <taxon>Basidiomycota</taxon>
        <taxon>Agaricomycotina</taxon>
        <taxon>Agaricomycetes</taxon>
        <taxon>Polyporales</taxon>
        <taxon>Phanerochaetaceae</taxon>
        <taxon>Phlebiopsis</taxon>
    </lineage>
</organism>
<dbReference type="EMBL" id="KN840503">
    <property type="protein sequence ID" value="KIP07121.1"/>
    <property type="molecule type" value="Genomic_DNA"/>
</dbReference>
<dbReference type="HOGENOM" id="CLU_031812_1_1_1"/>
<evidence type="ECO:0000259" key="2">
    <source>
        <dbReference type="Pfam" id="PF07687"/>
    </source>
</evidence>
<dbReference type="AlphaFoldDB" id="A0A0C3RYE0"/>